<dbReference type="Proteomes" id="UP001359559">
    <property type="component" value="Unassembled WGS sequence"/>
</dbReference>
<dbReference type="Gene3D" id="3.80.10.10">
    <property type="entry name" value="Ribonuclease Inhibitor"/>
    <property type="match status" value="1"/>
</dbReference>
<dbReference type="InterPro" id="IPR036397">
    <property type="entry name" value="RNaseH_sf"/>
</dbReference>
<keyword evidence="2" id="KW-1185">Reference proteome</keyword>
<comment type="caution">
    <text evidence="1">The sequence shown here is derived from an EMBL/GenBank/DDBJ whole genome shotgun (WGS) entry which is preliminary data.</text>
</comment>
<dbReference type="Gene3D" id="3.30.420.10">
    <property type="entry name" value="Ribonuclease H-like superfamily/Ribonuclease H"/>
    <property type="match status" value="1"/>
</dbReference>
<dbReference type="GO" id="GO:0043137">
    <property type="term" value="P:DNA replication, removal of RNA primer"/>
    <property type="evidence" value="ECO:0007669"/>
    <property type="project" value="TreeGrafter"/>
</dbReference>
<dbReference type="GO" id="GO:0003723">
    <property type="term" value="F:RNA binding"/>
    <property type="evidence" value="ECO:0007669"/>
    <property type="project" value="InterPro"/>
</dbReference>
<accession>A0AAN9PLV0</accession>
<dbReference type="EMBL" id="JAYKXN010000003">
    <property type="protein sequence ID" value="KAK7302027.1"/>
    <property type="molecule type" value="Genomic_DNA"/>
</dbReference>
<dbReference type="GO" id="GO:0004523">
    <property type="term" value="F:RNA-DNA hybrid ribonuclease activity"/>
    <property type="evidence" value="ECO:0007669"/>
    <property type="project" value="InterPro"/>
</dbReference>
<gene>
    <name evidence="1" type="ORF">RJT34_12906</name>
</gene>
<dbReference type="SUPFAM" id="SSF52058">
    <property type="entry name" value="L domain-like"/>
    <property type="match status" value="1"/>
</dbReference>
<dbReference type="InterPro" id="IPR032675">
    <property type="entry name" value="LRR_dom_sf"/>
</dbReference>
<dbReference type="GO" id="GO:0032299">
    <property type="term" value="C:ribonuclease H2 complex"/>
    <property type="evidence" value="ECO:0007669"/>
    <property type="project" value="TreeGrafter"/>
</dbReference>
<dbReference type="PANTHER" id="PTHR10954:SF7">
    <property type="entry name" value="RIBONUCLEASE H2 SUBUNIT A"/>
    <property type="match status" value="1"/>
</dbReference>
<dbReference type="PANTHER" id="PTHR10954">
    <property type="entry name" value="RIBONUCLEASE H2 SUBUNIT A"/>
    <property type="match status" value="1"/>
</dbReference>
<name>A0AAN9PLV0_CLITE</name>
<evidence type="ECO:0000313" key="2">
    <source>
        <dbReference type="Proteomes" id="UP001359559"/>
    </source>
</evidence>
<protein>
    <submittedName>
        <fullName evidence="1">Uncharacterized protein</fullName>
    </submittedName>
</protein>
<organism evidence="1 2">
    <name type="scientific">Clitoria ternatea</name>
    <name type="common">Butterfly pea</name>
    <dbReference type="NCBI Taxonomy" id="43366"/>
    <lineage>
        <taxon>Eukaryota</taxon>
        <taxon>Viridiplantae</taxon>
        <taxon>Streptophyta</taxon>
        <taxon>Embryophyta</taxon>
        <taxon>Tracheophyta</taxon>
        <taxon>Spermatophyta</taxon>
        <taxon>Magnoliopsida</taxon>
        <taxon>eudicotyledons</taxon>
        <taxon>Gunneridae</taxon>
        <taxon>Pentapetalae</taxon>
        <taxon>rosids</taxon>
        <taxon>fabids</taxon>
        <taxon>Fabales</taxon>
        <taxon>Fabaceae</taxon>
        <taxon>Papilionoideae</taxon>
        <taxon>50 kb inversion clade</taxon>
        <taxon>NPAAA clade</taxon>
        <taxon>indigoferoid/millettioid clade</taxon>
        <taxon>Phaseoleae</taxon>
        <taxon>Clitoria</taxon>
    </lineage>
</organism>
<evidence type="ECO:0000313" key="1">
    <source>
        <dbReference type="EMBL" id="KAK7302027.1"/>
    </source>
</evidence>
<dbReference type="AlphaFoldDB" id="A0AAN9PLV0"/>
<dbReference type="InterPro" id="IPR001352">
    <property type="entry name" value="RNase_HII/HIII"/>
</dbReference>
<reference evidence="1 2" key="1">
    <citation type="submission" date="2024-01" db="EMBL/GenBank/DDBJ databases">
        <title>The genomes of 5 underutilized Papilionoideae crops provide insights into root nodulation and disease resistance.</title>
        <authorList>
            <person name="Yuan L."/>
        </authorList>
    </citation>
    <scope>NUCLEOTIDE SEQUENCE [LARGE SCALE GENOMIC DNA]</scope>
    <source>
        <strain evidence="1">LY-2023</strain>
        <tissue evidence="1">Leaf</tissue>
    </source>
</reference>
<sequence length="197" mass="21743">MVYGCLYCASSYFKTLATLSFAANDSVGWDVDVIDPRELSTKMLKRSKINLNEISHNSAMGLIDRVLKMGVLLTELSIDLLRICPESLATANLLLPLELLTKKKIILKGSVFVGLLVSGSGGGFVFKVDELNVVIGFLIYRDLSFNQLNGTIPRNRLSENITTIDLSINNLVGNIPSYFADLPRFQKLSLANNSRIK</sequence>
<dbReference type="GO" id="GO:0006298">
    <property type="term" value="P:mismatch repair"/>
    <property type="evidence" value="ECO:0007669"/>
    <property type="project" value="TreeGrafter"/>
</dbReference>
<proteinExistence type="predicted"/>